<keyword evidence="1" id="KW-0805">Transcription regulation</keyword>
<protein>
    <submittedName>
        <fullName evidence="6">TetR/AcrR family transcriptional regulator</fullName>
    </submittedName>
</protein>
<dbReference type="SUPFAM" id="SSF48498">
    <property type="entry name" value="Tetracyclin repressor-like, C-terminal domain"/>
    <property type="match status" value="1"/>
</dbReference>
<dbReference type="Gene3D" id="1.10.357.10">
    <property type="entry name" value="Tetracycline Repressor, domain 2"/>
    <property type="match status" value="1"/>
</dbReference>
<feature type="domain" description="HTH tetR-type" evidence="5">
    <location>
        <begin position="8"/>
        <end position="68"/>
    </location>
</feature>
<sequence>MRHFSELSPSTLRVVDAAEDLLQHRGYNGFSYDDVAALVGIKKPSIHHHFPRKEDLVASVTQRYSFRLRAKLLEIEGRTGDPYERLVAYGGLFEEIFASGGKLCLGGMLGAQSESLPESVMAEVKEFFRINVRWLRAMVTEGQEAGIFRTDSPAKCLAEVLLCALEGSMVVGRTLRCARGPAEVGRTVLAGFRLPAAEGKRSARVARELEPESP</sequence>
<dbReference type="PANTHER" id="PTHR47506">
    <property type="entry name" value="TRANSCRIPTIONAL REGULATORY PROTEIN"/>
    <property type="match status" value="1"/>
</dbReference>
<name>A0AAI9FUS7_STEMA</name>
<evidence type="ECO:0000313" key="7">
    <source>
        <dbReference type="Proteomes" id="UP001218208"/>
    </source>
</evidence>
<dbReference type="EMBL" id="ABLOJW010000009">
    <property type="protein sequence ID" value="EKT4092410.1"/>
    <property type="molecule type" value="Genomic_DNA"/>
</dbReference>
<evidence type="ECO:0000256" key="3">
    <source>
        <dbReference type="ARBA" id="ARBA00023163"/>
    </source>
</evidence>
<evidence type="ECO:0000256" key="4">
    <source>
        <dbReference type="PROSITE-ProRule" id="PRU00335"/>
    </source>
</evidence>
<dbReference type="Proteomes" id="UP001218208">
    <property type="component" value="Unassembled WGS sequence"/>
</dbReference>
<proteinExistence type="predicted"/>
<evidence type="ECO:0000259" key="5">
    <source>
        <dbReference type="PROSITE" id="PS50977"/>
    </source>
</evidence>
<dbReference type="InterPro" id="IPR036271">
    <property type="entry name" value="Tet_transcr_reg_TetR-rel_C_sf"/>
</dbReference>
<evidence type="ECO:0000256" key="2">
    <source>
        <dbReference type="ARBA" id="ARBA00023125"/>
    </source>
</evidence>
<keyword evidence="3" id="KW-0804">Transcription</keyword>
<dbReference type="InterPro" id="IPR001647">
    <property type="entry name" value="HTH_TetR"/>
</dbReference>
<dbReference type="PANTHER" id="PTHR47506:SF1">
    <property type="entry name" value="HTH-TYPE TRANSCRIPTIONAL REGULATOR YJDC"/>
    <property type="match status" value="1"/>
</dbReference>
<dbReference type="Pfam" id="PF00440">
    <property type="entry name" value="TetR_N"/>
    <property type="match status" value="1"/>
</dbReference>
<dbReference type="PROSITE" id="PS50977">
    <property type="entry name" value="HTH_TETR_2"/>
    <property type="match status" value="1"/>
</dbReference>
<reference evidence="6" key="1">
    <citation type="submission" date="2022-07" db="EMBL/GenBank/DDBJ databases">
        <authorList>
            <consortium name="DAFM: The Division of Animal and Food Microbiology"/>
        </authorList>
    </citation>
    <scope>NUCLEOTIDE SEQUENCE</scope>
    <source>
        <strain evidence="6">19MO01SH01-2</strain>
    </source>
</reference>
<evidence type="ECO:0000313" key="6">
    <source>
        <dbReference type="EMBL" id="EKT4092410.1"/>
    </source>
</evidence>
<organism evidence="6 7">
    <name type="scientific">Stenotrophomonas maltophilia</name>
    <name type="common">Pseudomonas maltophilia</name>
    <name type="synonym">Xanthomonas maltophilia</name>
    <dbReference type="NCBI Taxonomy" id="40324"/>
    <lineage>
        <taxon>Bacteria</taxon>
        <taxon>Pseudomonadati</taxon>
        <taxon>Pseudomonadota</taxon>
        <taxon>Gammaproteobacteria</taxon>
        <taxon>Lysobacterales</taxon>
        <taxon>Lysobacteraceae</taxon>
        <taxon>Stenotrophomonas</taxon>
        <taxon>Stenotrophomonas maltophilia group</taxon>
    </lineage>
</organism>
<dbReference type="PRINTS" id="PR00455">
    <property type="entry name" value="HTHTETR"/>
</dbReference>
<dbReference type="GO" id="GO:0003677">
    <property type="term" value="F:DNA binding"/>
    <property type="evidence" value="ECO:0007669"/>
    <property type="project" value="UniProtKB-UniRule"/>
</dbReference>
<feature type="DNA-binding region" description="H-T-H motif" evidence="4">
    <location>
        <begin position="31"/>
        <end position="50"/>
    </location>
</feature>
<evidence type="ECO:0000256" key="1">
    <source>
        <dbReference type="ARBA" id="ARBA00023015"/>
    </source>
</evidence>
<gene>
    <name evidence="6" type="ORF">QEG23_001917</name>
</gene>
<accession>A0AAI9FUS7</accession>
<keyword evidence="2 4" id="KW-0238">DNA-binding</keyword>
<dbReference type="SUPFAM" id="SSF46689">
    <property type="entry name" value="Homeodomain-like"/>
    <property type="match status" value="1"/>
</dbReference>
<dbReference type="AlphaFoldDB" id="A0AAI9FUS7"/>
<dbReference type="InterPro" id="IPR009057">
    <property type="entry name" value="Homeodomain-like_sf"/>
</dbReference>
<comment type="caution">
    <text evidence="6">The sequence shown here is derived from an EMBL/GenBank/DDBJ whole genome shotgun (WGS) entry which is preliminary data.</text>
</comment>